<sequence length="176" mass="19458">MTPKEDVIDPFDKFSDDDYPAISRDTFDKFDRTMGATNTMALYTMALLGYISFLSSSPVITLATPSLASQENNSNLDDDDIIPNGSFFAKGHTASPPTPTPSTTFFMTSIKKSLPTTHSPTLPSSPAVDFSPNSPNNLFTLSDLKHRDSDYIQAHSTIYANDSTWRWRNLLLEGHP</sequence>
<dbReference type="EMBL" id="QZBN01000766">
    <property type="protein sequence ID" value="THZ36842.1"/>
    <property type="molecule type" value="Genomic_DNA"/>
</dbReference>
<evidence type="ECO:0000313" key="1">
    <source>
        <dbReference type="EMBL" id="THZ36842.1"/>
    </source>
</evidence>
<dbReference type="Proteomes" id="UP000310121">
    <property type="component" value="Unassembled WGS sequence"/>
</dbReference>
<dbReference type="AlphaFoldDB" id="A0A4S9UEL4"/>
<accession>A0A4S9UEL4</accession>
<gene>
    <name evidence="1" type="ORF">D6C90_06882</name>
</gene>
<name>A0A4S9UEL4_AURPU</name>
<reference evidence="1 2" key="1">
    <citation type="submission" date="2018-10" db="EMBL/GenBank/DDBJ databases">
        <title>Fifty Aureobasidium pullulans genomes reveal a recombining polyextremotolerant generalist.</title>
        <authorList>
            <person name="Gostincar C."/>
            <person name="Turk M."/>
            <person name="Zajc J."/>
            <person name="Gunde-Cimerman N."/>
        </authorList>
    </citation>
    <scope>NUCLEOTIDE SEQUENCE [LARGE SCALE GENOMIC DNA]</scope>
    <source>
        <strain evidence="1 2">EXF-3844</strain>
    </source>
</reference>
<comment type="caution">
    <text evidence="1">The sequence shown here is derived from an EMBL/GenBank/DDBJ whole genome shotgun (WGS) entry which is preliminary data.</text>
</comment>
<proteinExistence type="predicted"/>
<evidence type="ECO:0000313" key="2">
    <source>
        <dbReference type="Proteomes" id="UP000310121"/>
    </source>
</evidence>
<protein>
    <submittedName>
        <fullName evidence="1">Uncharacterized protein</fullName>
    </submittedName>
</protein>
<organism evidence="1 2">
    <name type="scientific">Aureobasidium pullulans</name>
    <name type="common">Black yeast</name>
    <name type="synonym">Pullularia pullulans</name>
    <dbReference type="NCBI Taxonomy" id="5580"/>
    <lineage>
        <taxon>Eukaryota</taxon>
        <taxon>Fungi</taxon>
        <taxon>Dikarya</taxon>
        <taxon>Ascomycota</taxon>
        <taxon>Pezizomycotina</taxon>
        <taxon>Dothideomycetes</taxon>
        <taxon>Dothideomycetidae</taxon>
        <taxon>Dothideales</taxon>
        <taxon>Saccotheciaceae</taxon>
        <taxon>Aureobasidium</taxon>
    </lineage>
</organism>